<dbReference type="KEGG" id="eus:EUTSA_v10019467mg"/>
<evidence type="ECO:0000313" key="2">
    <source>
        <dbReference type="EMBL" id="ESQ28640.1"/>
    </source>
</evidence>
<keyword evidence="3" id="KW-1185">Reference proteome</keyword>
<dbReference type="PANTHER" id="PTHR31111">
    <property type="entry name" value="BNAA05G37150D PROTEIN-RELATED"/>
    <property type="match status" value="1"/>
</dbReference>
<dbReference type="Proteomes" id="UP000030689">
    <property type="component" value="Unassembled WGS sequence"/>
</dbReference>
<dbReference type="Pfam" id="PF00646">
    <property type="entry name" value="F-box"/>
    <property type="match status" value="1"/>
</dbReference>
<dbReference type="InterPro" id="IPR017451">
    <property type="entry name" value="F-box-assoc_interact_dom"/>
</dbReference>
<protein>
    <recommendedName>
        <fullName evidence="1">F-box domain-containing protein</fullName>
    </recommendedName>
</protein>
<dbReference type="SMART" id="SM00256">
    <property type="entry name" value="FBOX"/>
    <property type="match status" value="1"/>
</dbReference>
<name>V4JTJ5_EUTSA</name>
<sequence>MNREEGSESFPVDLIPEILSRLPAKSIGRFLCVSKLWGSILHRPDFNELFLTRSLARPRLLFAIQGVVTGDWFFFSSPQPIIHMIRRRSLLNFYETVHVICNPSTRQCVSLPKLRTKDFSRSFLGFDPIDKQFKVLCMANPNLNYGLRILTLGSGKLGWRKIKPPLTHHPADDSSQQICINGVLYYFALMWETLETHHVIVCFDVKSEKFKSIDAASSYDWGVKKLINYKGKLGVISWHYTHSDESDTFEFLMWVLEDVEKQEWSKYVYTLPCKCNRFGVAGMTASGEIVLWEKYTFKPSFDVLYFNPRSNSTICSVEIQGNNEVFDMNRHSVCTFVDHVETLKFNIMNTSPPTRTEANLIAIPCSPSRLK</sequence>
<dbReference type="OMA" id="RHANDVI"/>
<feature type="non-terminal residue" evidence="2">
    <location>
        <position position="371"/>
    </location>
</feature>
<reference evidence="2 3" key="1">
    <citation type="journal article" date="2013" name="Front. Plant Sci.">
        <title>The Reference Genome of the Halophytic Plant Eutrema salsugineum.</title>
        <authorList>
            <person name="Yang R."/>
            <person name="Jarvis D.E."/>
            <person name="Chen H."/>
            <person name="Beilstein M.A."/>
            <person name="Grimwood J."/>
            <person name="Jenkins J."/>
            <person name="Shu S."/>
            <person name="Prochnik S."/>
            <person name="Xin M."/>
            <person name="Ma C."/>
            <person name="Schmutz J."/>
            <person name="Wing R.A."/>
            <person name="Mitchell-Olds T."/>
            <person name="Schumaker K.S."/>
            <person name="Wang X."/>
        </authorList>
    </citation>
    <scope>NUCLEOTIDE SEQUENCE [LARGE SCALE GENOMIC DNA]</scope>
</reference>
<dbReference type="NCBIfam" id="TIGR01640">
    <property type="entry name" value="F_box_assoc_1"/>
    <property type="match status" value="1"/>
</dbReference>
<dbReference type="AlphaFoldDB" id="V4JTJ5"/>
<dbReference type="InterPro" id="IPR013187">
    <property type="entry name" value="F-box-assoc_dom_typ3"/>
</dbReference>
<dbReference type="SUPFAM" id="SSF81383">
    <property type="entry name" value="F-box domain"/>
    <property type="match status" value="1"/>
</dbReference>
<accession>V4JTJ5</accession>
<proteinExistence type="predicted"/>
<evidence type="ECO:0000259" key="1">
    <source>
        <dbReference type="SMART" id="SM00256"/>
    </source>
</evidence>
<gene>
    <name evidence="2" type="ORF">EUTSA_v10019467mg</name>
</gene>
<organism evidence="2 3">
    <name type="scientific">Eutrema salsugineum</name>
    <name type="common">Saltwater cress</name>
    <name type="synonym">Sisymbrium salsugineum</name>
    <dbReference type="NCBI Taxonomy" id="72664"/>
    <lineage>
        <taxon>Eukaryota</taxon>
        <taxon>Viridiplantae</taxon>
        <taxon>Streptophyta</taxon>
        <taxon>Embryophyta</taxon>
        <taxon>Tracheophyta</taxon>
        <taxon>Spermatophyta</taxon>
        <taxon>Magnoliopsida</taxon>
        <taxon>eudicotyledons</taxon>
        <taxon>Gunneridae</taxon>
        <taxon>Pentapetalae</taxon>
        <taxon>rosids</taxon>
        <taxon>malvids</taxon>
        <taxon>Brassicales</taxon>
        <taxon>Brassicaceae</taxon>
        <taxon>Eutremeae</taxon>
        <taxon>Eutrema</taxon>
    </lineage>
</organism>
<dbReference type="InterPro" id="IPR001810">
    <property type="entry name" value="F-box_dom"/>
</dbReference>
<dbReference type="Gramene" id="ESQ28640">
    <property type="protein sequence ID" value="ESQ28640"/>
    <property type="gene ID" value="EUTSA_v10019467mg"/>
</dbReference>
<evidence type="ECO:0000313" key="3">
    <source>
        <dbReference type="Proteomes" id="UP000030689"/>
    </source>
</evidence>
<dbReference type="EMBL" id="KI517953">
    <property type="protein sequence ID" value="ESQ28640.1"/>
    <property type="molecule type" value="Genomic_DNA"/>
</dbReference>
<dbReference type="PANTHER" id="PTHR31111:SF130">
    <property type="entry name" value="F-BOX ASSOCIATED UBIQUITINATION EFFECTOR FAMILY PROTEIN"/>
    <property type="match status" value="1"/>
</dbReference>
<dbReference type="Pfam" id="PF08268">
    <property type="entry name" value="FBA_3"/>
    <property type="match status" value="1"/>
</dbReference>
<dbReference type="InterPro" id="IPR036047">
    <property type="entry name" value="F-box-like_dom_sf"/>
</dbReference>
<feature type="domain" description="F-box" evidence="1">
    <location>
        <begin position="10"/>
        <end position="50"/>
    </location>
</feature>